<sequence precursor="true">MAVNKAKRRRRLIFKRIRFLIILCILFFIGFQVNKVLSGENIIEDVLAFAQQFSKVDSIKQAEEETDNFKVISSERTEKIKSTLLGYLKGVDGHYGVYYYNLFTNESFGINEYEEFVAASTVKVPINLYLFEKIKSGDVNLTGTLKYLRNDYEGGTGIIQTESFGKKYTIRQLSKLSITHSDNVATNMLLRFIGIGNVKNYMRQIGGTVVNDGKNVSCPRDMGIYMKCVYEFCNNNSDLGKEFMDNLLNTKFNDRIPALLPQDIKVAHKIGTQVNTINDVGIVFTDRPYIISIMSKEVDENTAPQVVAKISKIVYDLE</sequence>
<dbReference type="InterPro" id="IPR045155">
    <property type="entry name" value="Beta-lactam_cat"/>
</dbReference>
<organism evidence="2 3">
    <name type="scientific">Pseudobacteroides cellulosolvens ATCC 35603 = DSM 2933</name>
    <dbReference type="NCBI Taxonomy" id="398512"/>
    <lineage>
        <taxon>Bacteria</taxon>
        <taxon>Bacillati</taxon>
        <taxon>Bacillota</taxon>
        <taxon>Clostridia</taxon>
        <taxon>Eubacteriales</taxon>
        <taxon>Oscillospiraceae</taxon>
        <taxon>Pseudobacteroides</taxon>
    </lineage>
</organism>
<dbReference type="OrthoDB" id="9775096at2"/>
<dbReference type="PANTHER" id="PTHR35333">
    <property type="entry name" value="BETA-LACTAMASE"/>
    <property type="match status" value="1"/>
</dbReference>
<proteinExistence type="predicted"/>
<accession>A0A0L6JRM9</accession>
<evidence type="ECO:0000313" key="2">
    <source>
        <dbReference type="EMBL" id="KNY28419.1"/>
    </source>
</evidence>
<dbReference type="STRING" id="398512.Bccel_3693"/>
<dbReference type="GO" id="GO:0030655">
    <property type="term" value="P:beta-lactam antibiotic catabolic process"/>
    <property type="evidence" value="ECO:0007669"/>
    <property type="project" value="InterPro"/>
</dbReference>
<comment type="caution">
    <text evidence="2">The sequence shown here is derived from an EMBL/GenBank/DDBJ whole genome shotgun (WGS) entry which is preliminary data.</text>
</comment>
<dbReference type="Gene3D" id="3.40.710.10">
    <property type="entry name" value="DD-peptidase/beta-lactamase superfamily"/>
    <property type="match status" value="1"/>
</dbReference>
<dbReference type="SUPFAM" id="SSF56601">
    <property type="entry name" value="beta-lactamase/transpeptidase-like"/>
    <property type="match status" value="1"/>
</dbReference>
<dbReference type="InterPro" id="IPR000871">
    <property type="entry name" value="Beta-lactam_class-A"/>
</dbReference>
<name>A0A0L6JRM9_9FIRM</name>
<evidence type="ECO:0000259" key="1">
    <source>
        <dbReference type="Pfam" id="PF13354"/>
    </source>
</evidence>
<keyword evidence="3" id="KW-1185">Reference proteome</keyword>
<dbReference type="EMBL" id="LGTC01000001">
    <property type="protein sequence ID" value="KNY28419.1"/>
    <property type="molecule type" value="Genomic_DNA"/>
</dbReference>
<evidence type="ECO:0000313" key="3">
    <source>
        <dbReference type="Proteomes" id="UP000036923"/>
    </source>
</evidence>
<dbReference type="Proteomes" id="UP000036923">
    <property type="component" value="Unassembled WGS sequence"/>
</dbReference>
<dbReference type="AlphaFoldDB" id="A0A0L6JRM9"/>
<dbReference type="PANTHER" id="PTHR35333:SF3">
    <property type="entry name" value="BETA-LACTAMASE-TYPE TRANSPEPTIDASE FOLD CONTAINING PROTEIN"/>
    <property type="match status" value="1"/>
</dbReference>
<feature type="domain" description="Beta-lactamase class A catalytic" evidence="1">
    <location>
        <begin position="96"/>
        <end position="294"/>
    </location>
</feature>
<dbReference type="eggNOG" id="COG2367">
    <property type="taxonomic scope" value="Bacteria"/>
</dbReference>
<dbReference type="GO" id="GO:0046677">
    <property type="term" value="P:response to antibiotic"/>
    <property type="evidence" value="ECO:0007669"/>
    <property type="project" value="InterPro"/>
</dbReference>
<dbReference type="GO" id="GO:0008800">
    <property type="term" value="F:beta-lactamase activity"/>
    <property type="evidence" value="ECO:0007669"/>
    <property type="project" value="InterPro"/>
</dbReference>
<dbReference type="InterPro" id="IPR012338">
    <property type="entry name" value="Beta-lactam/transpept-like"/>
</dbReference>
<dbReference type="Pfam" id="PF13354">
    <property type="entry name" value="Beta-lactamase2"/>
    <property type="match status" value="1"/>
</dbReference>
<dbReference type="RefSeq" id="WP_050753601.1">
    <property type="nucleotide sequence ID" value="NZ_JQKC01000007.1"/>
</dbReference>
<reference evidence="3" key="1">
    <citation type="submission" date="2015-07" db="EMBL/GenBank/DDBJ databases">
        <title>Near-Complete Genome Sequence of the Cellulolytic Bacterium Bacteroides (Pseudobacteroides) cellulosolvens ATCC 35603.</title>
        <authorList>
            <person name="Dassa B."/>
            <person name="Utturkar S.M."/>
            <person name="Klingeman D.M."/>
            <person name="Hurt R.A."/>
            <person name="Keller M."/>
            <person name="Xu J."/>
            <person name="Reddy Y.H.K."/>
            <person name="Borovok I."/>
            <person name="Grinberg I.R."/>
            <person name="Lamed R."/>
            <person name="Zhivin O."/>
            <person name="Bayer E.A."/>
            <person name="Brown S.D."/>
        </authorList>
    </citation>
    <scope>NUCLEOTIDE SEQUENCE [LARGE SCALE GENOMIC DNA]</scope>
    <source>
        <strain evidence="3">DSM 2933</strain>
    </source>
</reference>
<gene>
    <name evidence="2" type="ORF">Bccel_3693</name>
</gene>
<protein>
    <recommendedName>
        <fullName evidence="1">Beta-lactamase class A catalytic domain-containing protein</fullName>
    </recommendedName>
</protein>